<keyword evidence="2" id="KW-1185">Reference proteome</keyword>
<dbReference type="STRING" id="694573.A0A194V064"/>
<accession>A0A194V064</accession>
<evidence type="ECO:0000313" key="2">
    <source>
        <dbReference type="Proteomes" id="UP000078576"/>
    </source>
</evidence>
<dbReference type="SUPFAM" id="SSF53474">
    <property type="entry name" value="alpha/beta-Hydrolases"/>
    <property type="match status" value="1"/>
</dbReference>
<dbReference type="Proteomes" id="UP000078576">
    <property type="component" value="Unassembled WGS sequence"/>
</dbReference>
<dbReference type="OrthoDB" id="190201at2759"/>
<proteinExistence type="predicted"/>
<dbReference type="Gene3D" id="3.40.50.1820">
    <property type="entry name" value="alpha/beta hydrolase"/>
    <property type="match status" value="1"/>
</dbReference>
<dbReference type="InterPro" id="IPR029058">
    <property type="entry name" value="AB_hydrolase_fold"/>
</dbReference>
<evidence type="ECO:0008006" key="3">
    <source>
        <dbReference type="Google" id="ProtNLM"/>
    </source>
</evidence>
<gene>
    <name evidence="1" type="ORF">VP1G_04640</name>
</gene>
<reference evidence="2" key="1">
    <citation type="submission" date="2014-12" db="EMBL/GenBank/DDBJ databases">
        <title>Genome Sequence of Valsa Canker Pathogens Uncovers a Specific Adaption of Colonization on Woody Bark.</title>
        <authorList>
            <person name="Yin Z."/>
            <person name="Liu H."/>
            <person name="Gao X."/>
            <person name="Li Z."/>
            <person name="Song N."/>
            <person name="Ke X."/>
            <person name="Dai Q."/>
            <person name="Wu Y."/>
            <person name="Sun Y."/>
            <person name="Xu J.-R."/>
            <person name="Kang Z.K."/>
            <person name="Wang L."/>
            <person name="Huang L."/>
        </authorList>
    </citation>
    <scope>NUCLEOTIDE SEQUENCE [LARGE SCALE GENOMIC DNA]</scope>
    <source>
        <strain evidence="2">SXYL134</strain>
    </source>
</reference>
<name>A0A194V064_CYTMA</name>
<organism evidence="1 2">
    <name type="scientific">Cytospora mali</name>
    <name type="common">Apple Valsa canker fungus</name>
    <name type="synonym">Valsa mali</name>
    <dbReference type="NCBI Taxonomy" id="578113"/>
    <lineage>
        <taxon>Eukaryota</taxon>
        <taxon>Fungi</taxon>
        <taxon>Dikarya</taxon>
        <taxon>Ascomycota</taxon>
        <taxon>Pezizomycotina</taxon>
        <taxon>Sordariomycetes</taxon>
        <taxon>Sordariomycetidae</taxon>
        <taxon>Diaporthales</taxon>
        <taxon>Cytosporaceae</taxon>
        <taxon>Cytospora</taxon>
    </lineage>
</organism>
<sequence>MKVAPSSSTGSILGLTALSFAHTSRKCSDLSIEVPVMARNAVFNFTPPKSNIDVINFVLDMTQQGHNLSNEVLTGQSLNMASLINEIQSHLEIAALYSLTEKLREGSVDGIETGFDKVVHVGHSFGSIQSYSLAMLYPRVSDGLVLTGFSHAGQFIPYWDLSANLVPANSLSTFKDYQDGYIADGDVSAVQSNLFAPGAFDPVLLDLAYTSRKLAPIGELLSIAGATAF</sequence>
<protein>
    <recommendedName>
        <fullName evidence="3">AB hydrolase-1 domain-containing protein</fullName>
    </recommendedName>
</protein>
<evidence type="ECO:0000313" key="1">
    <source>
        <dbReference type="EMBL" id="KUI57315.1"/>
    </source>
</evidence>
<dbReference type="EMBL" id="KN714698">
    <property type="protein sequence ID" value="KUI57315.1"/>
    <property type="molecule type" value="Genomic_DNA"/>
</dbReference>
<dbReference type="AlphaFoldDB" id="A0A194V064"/>